<dbReference type="PANTHER" id="PTHR43124">
    <property type="entry name" value="PURINE EFFLUX PUMP PBUE"/>
    <property type="match status" value="1"/>
</dbReference>
<evidence type="ECO:0000256" key="6">
    <source>
        <dbReference type="SAM" id="Phobius"/>
    </source>
</evidence>
<feature type="transmembrane region" description="Helical" evidence="6">
    <location>
        <begin position="143"/>
        <end position="162"/>
    </location>
</feature>
<evidence type="ECO:0000256" key="5">
    <source>
        <dbReference type="ARBA" id="ARBA00023136"/>
    </source>
</evidence>
<feature type="transmembrane region" description="Helical" evidence="6">
    <location>
        <begin position="372"/>
        <end position="388"/>
    </location>
</feature>
<keyword evidence="2" id="KW-1003">Cell membrane</keyword>
<evidence type="ECO:0000313" key="8">
    <source>
        <dbReference type="EMBL" id="XCG65657.1"/>
    </source>
</evidence>
<feature type="transmembrane region" description="Helical" evidence="6">
    <location>
        <begin position="345"/>
        <end position="366"/>
    </location>
</feature>
<dbReference type="Gene3D" id="1.20.1250.20">
    <property type="entry name" value="MFS general substrate transporter like domains"/>
    <property type="match status" value="2"/>
</dbReference>
<dbReference type="EMBL" id="CP159218">
    <property type="protein sequence ID" value="XCG65657.1"/>
    <property type="molecule type" value="Genomic_DNA"/>
</dbReference>
<feature type="transmembrane region" description="Helical" evidence="6">
    <location>
        <begin position="216"/>
        <end position="237"/>
    </location>
</feature>
<keyword evidence="4 6" id="KW-1133">Transmembrane helix</keyword>
<dbReference type="RefSeq" id="WP_353651262.1">
    <property type="nucleotide sequence ID" value="NZ_CP159218.1"/>
</dbReference>
<feature type="transmembrane region" description="Helical" evidence="6">
    <location>
        <begin position="21"/>
        <end position="43"/>
    </location>
</feature>
<evidence type="ECO:0000256" key="1">
    <source>
        <dbReference type="ARBA" id="ARBA00004651"/>
    </source>
</evidence>
<feature type="domain" description="Major facilitator superfamily (MFS) profile" evidence="7">
    <location>
        <begin position="20"/>
        <end position="394"/>
    </location>
</feature>
<evidence type="ECO:0000256" key="3">
    <source>
        <dbReference type="ARBA" id="ARBA00022692"/>
    </source>
</evidence>
<dbReference type="InterPro" id="IPR011701">
    <property type="entry name" value="MFS"/>
</dbReference>
<comment type="subcellular location">
    <subcellularLocation>
        <location evidence="1">Cell membrane</location>
        <topology evidence="1">Multi-pass membrane protein</topology>
    </subcellularLocation>
</comment>
<feature type="transmembrane region" description="Helical" evidence="6">
    <location>
        <begin position="249"/>
        <end position="269"/>
    </location>
</feature>
<sequence>MPSSAPDAPAAGRRGLPHPGLIALALGGFGIGLTEFVIAGLLTDVATDLGVTVPTAGALIWGYALAVAVGAFTVTAALSRRPPKGALLVLVALFVLGNVLTALSPTFALAVLGRAVTALCHGGFFGIGAVLAADLVPADRRAGAIAVMFGGLTLSNVLGVPFGTFVGQHLGWRAAFWIISGIGIVAALGIAAAVPRRPAPPLPAGSQYAVLRRPQVRVSVLLTLTLFGGLFGAFIYVEPLVTRVTGFGAGAVPWLLVVFGLGLFFGNIVGGRAADRNLTRTLRVLAVLLPLVLLVYGATAQWRIPVIISLFVIGFVGFAATPPLQLRVMRFAGDAPTMASAANIAAFNVGNAIGSALGGLAISLGWGWRSPIWVGVGMAMIGTCLALANRHENAGAAPGNDAADAVGSMANGDGR</sequence>
<dbReference type="AlphaFoldDB" id="A0AAU8DWR6"/>
<evidence type="ECO:0000256" key="4">
    <source>
        <dbReference type="ARBA" id="ARBA00022989"/>
    </source>
</evidence>
<evidence type="ECO:0000256" key="2">
    <source>
        <dbReference type="ARBA" id="ARBA00022475"/>
    </source>
</evidence>
<name>A0AAU8DWR6_9ACTN</name>
<feature type="transmembrane region" description="Helical" evidence="6">
    <location>
        <begin position="55"/>
        <end position="78"/>
    </location>
</feature>
<dbReference type="PROSITE" id="PS50850">
    <property type="entry name" value="MFS"/>
    <property type="match status" value="1"/>
</dbReference>
<dbReference type="InterPro" id="IPR020846">
    <property type="entry name" value="MFS_dom"/>
</dbReference>
<feature type="transmembrane region" description="Helical" evidence="6">
    <location>
        <begin position="304"/>
        <end position="324"/>
    </location>
</feature>
<evidence type="ECO:0000259" key="7">
    <source>
        <dbReference type="PROSITE" id="PS50850"/>
    </source>
</evidence>
<feature type="transmembrane region" description="Helical" evidence="6">
    <location>
        <begin position="281"/>
        <end position="298"/>
    </location>
</feature>
<reference evidence="8" key="1">
    <citation type="submission" date="2024-05" db="EMBL/GenBank/DDBJ databases">
        <authorList>
            <person name="Cai S.Y."/>
            <person name="Jin L.M."/>
            <person name="Li H.R."/>
        </authorList>
    </citation>
    <scope>NUCLEOTIDE SEQUENCE</scope>
    <source>
        <strain evidence="8">A5-74</strain>
    </source>
</reference>
<feature type="transmembrane region" description="Helical" evidence="6">
    <location>
        <begin position="115"/>
        <end position="136"/>
    </location>
</feature>
<dbReference type="GO" id="GO:0005886">
    <property type="term" value="C:plasma membrane"/>
    <property type="evidence" value="ECO:0007669"/>
    <property type="project" value="UniProtKB-SubCell"/>
</dbReference>
<keyword evidence="3 6" id="KW-0812">Transmembrane</keyword>
<protein>
    <submittedName>
        <fullName evidence="8">MFS transporter</fullName>
    </submittedName>
</protein>
<dbReference type="InterPro" id="IPR050189">
    <property type="entry name" value="MFS_Efflux_Transporters"/>
</dbReference>
<proteinExistence type="predicted"/>
<accession>A0AAU8DWR6</accession>
<dbReference type="InterPro" id="IPR036259">
    <property type="entry name" value="MFS_trans_sf"/>
</dbReference>
<dbReference type="GO" id="GO:0022857">
    <property type="term" value="F:transmembrane transporter activity"/>
    <property type="evidence" value="ECO:0007669"/>
    <property type="project" value="InterPro"/>
</dbReference>
<gene>
    <name evidence="8" type="ORF">ABLG96_10470</name>
</gene>
<dbReference type="CDD" id="cd17324">
    <property type="entry name" value="MFS_NepI_like"/>
    <property type="match status" value="1"/>
</dbReference>
<dbReference type="SUPFAM" id="SSF103473">
    <property type="entry name" value="MFS general substrate transporter"/>
    <property type="match status" value="1"/>
</dbReference>
<feature type="transmembrane region" description="Helical" evidence="6">
    <location>
        <begin position="85"/>
        <end position="103"/>
    </location>
</feature>
<keyword evidence="5 6" id="KW-0472">Membrane</keyword>
<organism evidence="8">
    <name type="scientific">Nakamurella sp. A5-74</name>
    <dbReference type="NCBI Taxonomy" id="3158264"/>
    <lineage>
        <taxon>Bacteria</taxon>
        <taxon>Bacillati</taxon>
        <taxon>Actinomycetota</taxon>
        <taxon>Actinomycetes</taxon>
        <taxon>Nakamurellales</taxon>
        <taxon>Nakamurellaceae</taxon>
        <taxon>Nakamurella</taxon>
    </lineage>
</organism>
<dbReference type="Pfam" id="PF07690">
    <property type="entry name" value="MFS_1"/>
    <property type="match status" value="1"/>
</dbReference>
<dbReference type="PANTHER" id="PTHR43124:SF8">
    <property type="entry name" value="INNER MEMBRANE TRANSPORT PROTEIN YDHP"/>
    <property type="match status" value="1"/>
</dbReference>
<feature type="transmembrane region" description="Helical" evidence="6">
    <location>
        <begin position="174"/>
        <end position="195"/>
    </location>
</feature>